<reference evidence="2 3" key="1">
    <citation type="submission" date="2024-05" db="EMBL/GenBank/DDBJ databases">
        <title>Genome sequence of Ponticoccus litoralis KCCM 90028.</title>
        <authorList>
            <person name="Kim J.M."/>
            <person name="Lee J.K."/>
            <person name="Choi B.J."/>
            <person name="Bayburt H."/>
            <person name="Baek J.H."/>
            <person name="Jeon C.O."/>
        </authorList>
    </citation>
    <scope>NUCLEOTIDE SEQUENCE [LARGE SCALE GENOMIC DNA]</scope>
    <source>
        <strain evidence="2 3">KCCM 90028</strain>
    </source>
</reference>
<dbReference type="CDD" id="cd11297">
    <property type="entry name" value="PIN_LabA-like_N_1"/>
    <property type="match status" value="1"/>
</dbReference>
<evidence type="ECO:0000259" key="1">
    <source>
        <dbReference type="Pfam" id="PF01936"/>
    </source>
</evidence>
<evidence type="ECO:0000313" key="3">
    <source>
        <dbReference type="Proteomes" id="UP001428774"/>
    </source>
</evidence>
<dbReference type="PANTHER" id="PTHR35811:SF1">
    <property type="entry name" value="HTH OST-TYPE DOMAIN-CONTAINING PROTEIN"/>
    <property type="match status" value="1"/>
</dbReference>
<accession>A0AAW9SQW7</accession>
<dbReference type="Gene3D" id="3.40.50.1010">
    <property type="entry name" value="5'-nuclease"/>
    <property type="match status" value="1"/>
</dbReference>
<keyword evidence="3" id="KW-1185">Reference proteome</keyword>
<sequence>MTRIAVLVDGDNLSADYADHILKLATVHGRIDVAQVYLNAARPSDWLSAPGYRAVHAGTGKNASDLLLGLDALELALSCGIEGFVIASSDGDFVHLAQRLRYHGHSVHGIGQTKAPMGFRRACSTFAVLPPLLTTKAGADAITEVDRNARALIQRNSRGGQGMRMADFGVQMSREFGARVSQMPERTWRAYLSARPALYSVGPKGPDAMVRFLPEGFALQ</sequence>
<organism evidence="2 3">
    <name type="scientific">Ponticoccus litoralis</name>
    <dbReference type="NCBI Taxonomy" id="422297"/>
    <lineage>
        <taxon>Bacteria</taxon>
        <taxon>Pseudomonadati</taxon>
        <taxon>Pseudomonadota</taxon>
        <taxon>Alphaproteobacteria</taxon>
        <taxon>Rhodobacterales</taxon>
        <taxon>Roseobacteraceae</taxon>
        <taxon>Ponticoccus</taxon>
    </lineage>
</organism>
<name>A0AAW9SQW7_9RHOB</name>
<evidence type="ECO:0000313" key="2">
    <source>
        <dbReference type="EMBL" id="MEN9060978.1"/>
    </source>
</evidence>
<dbReference type="Pfam" id="PF01936">
    <property type="entry name" value="NYN"/>
    <property type="match status" value="1"/>
</dbReference>
<dbReference type="InterPro" id="IPR021139">
    <property type="entry name" value="NYN"/>
</dbReference>
<feature type="domain" description="NYN" evidence="1">
    <location>
        <begin position="3"/>
        <end position="128"/>
    </location>
</feature>
<dbReference type="AlphaFoldDB" id="A0AAW9SQW7"/>
<protein>
    <submittedName>
        <fullName evidence="2">NYN domain-containing protein</fullName>
    </submittedName>
</protein>
<dbReference type="Proteomes" id="UP001428774">
    <property type="component" value="Unassembled WGS sequence"/>
</dbReference>
<dbReference type="PANTHER" id="PTHR35811">
    <property type="entry name" value="SLR1870 PROTEIN"/>
    <property type="match status" value="1"/>
</dbReference>
<comment type="caution">
    <text evidence="2">The sequence shown here is derived from an EMBL/GenBank/DDBJ whole genome shotgun (WGS) entry which is preliminary data.</text>
</comment>
<proteinExistence type="predicted"/>
<gene>
    <name evidence="2" type="ORF">ABFB10_07915</name>
</gene>
<dbReference type="GO" id="GO:0004540">
    <property type="term" value="F:RNA nuclease activity"/>
    <property type="evidence" value="ECO:0007669"/>
    <property type="project" value="InterPro"/>
</dbReference>
<dbReference type="RefSeq" id="WP_347166101.1">
    <property type="nucleotide sequence ID" value="NZ_JBDNCH010000002.1"/>
</dbReference>
<dbReference type="EMBL" id="JBDNCH010000002">
    <property type="protein sequence ID" value="MEN9060978.1"/>
    <property type="molecule type" value="Genomic_DNA"/>
</dbReference>